<comment type="caution">
    <text evidence="2">The sequence shown here is derived from an EMBL/GenBank/DDBJ whole genome shotgun (WGS) entry which is preliminary data.</text>
</comment>
<sequence>MLLAKNGHARRRSLGRGGGTYADLPGPRLNHNTHRLPGDATSRLVLKALTSAIGVYPPLNRGHPNSFRAPLKLKLLVEPRVPTVAEFRALADLRVPGPLTDFPREKGAHRPADTAALVALGAEGPVALAWPIVVDWEHKESLVGGVAYMHILEAIAERRYKFIRVPGEKPVSCIRTHARIAVNIPIPTADRTHPEELRIRVSAAVPI</sequence>
<keyword evidence="3" id="KW-1185">Reference proteome</keyword>
<name>A0AAD7B3Y0_MYCRO</name>
<evidence type="ECO:0000313" key="3">
    <source>
        <dbReference type="Proteomes" id="UP001221757"/>
    </source>
</evidence>
<gene>
    <name evidence="2" type="ORF">B0H17DRAFT_1221381</name>
</gene>
<proteinExistence type="predicted"/>
<dbReference type="AlphaFoldDB" id="A0AAD7B3Y0"/>
<feature type="region of interest" description="Disordered" evidence="1">
    <location>
        <begin position="1"/>
        <end position="37"/>
    </location>
</feature>
<protein>
    <submittedName>
        <fullName evidence="2">Uncharacterized protein</fullName>
    </submittedName>
</protein>
<dbReference type="EMBL" id="JARKIE010001021">
    <property type="protein sequence ID" value="KAJ7609303.1"/>
    <property type="molecule type" value="Genomic_DNA"/>
</dbReference>
<organism evidence="2 3">
    <name type="scientific">Mycena rosella</name>
    <name type="common">Pink bonnet</name>
    <name type="synonym">Agaricus rosellus</name>
    <dbReference type="NCBI Taxonomy" id="1033263"/>
    <lineage>
        <taxon>Eukaryota</taxon>
        <taxon>Fungi</taxon>
        <taxon>Dikarya</taxon>
        <taxon>Basidiomycota</taxon>
        <taxon>Agaricomycotina</taxon>
        <taxon>Agaricomycetes</taxon>
        <taxon>Agaricomycetidae</taxon>
        <taxon>Agaricales</taxon>
        <taxon>Marasmiineae</taxon>
        <taxon>Mycenaceae</taxon>
        <taxon>Mycena</taxon>
    </lineage>
</organism>
<accession>A0AAD7B3Y0</accession>
<evidence type="ECO:0000256" key="1">
    <source>
        <dbReference type="SAM" id="MobiDB-lite"/>
    </source>
</evidence>
<dbReference type="Proteomes" id="UP001221757">
    <property type="component" value="Unassembled WGS sequence"/>
</dbReference>
<reference evidence="2" key="1">
    <citation type="submission" date="2023-03" db="EMBL/GenBank/DDBJ databases">
        <title>Massive genome expansion in bonnet fungi (Mycena s.s.) driven by repeated elements and novel gene families across ecological guilds.</title>
        <authorList>
            <consortium name="Lawrence Berkeley National Laboratory"/>
            <person name="Harder C.B."/>
            <person name="Miyauchi S."/>
            <person name="Viragh M."/>
            <person name="Kuo A."/>
            <person name="Thoen E."/>
            <person name="Andreopoulos B."/>
            <person name="Lu D."/>
            <person name="Skrede I."/>
            <person name="Drula E."/>
            <person name="Henrissat B."/>
            <person name="Morin E."/>
            <person name="Kohler A."/>
            <person name="Barry K."/>
            <person name="LaButti K."/>
            <person name="Morin E."/>
            <person name="Salamov A."/>
            <person name="Lipzen A."/>
            <person name="Mereny Z."/>
            <person name="Hegedus B."/>
            <person name="Baldrian P."/>
            <person name="Stursova M."/>
            <person name="Weitz H."/>
            <person name="Taylor A."/>
            <person name="Grigoriev I.V."/>
            <person name="Nagy L.G."/>
            <person name="Martin F."/>
            <person name="Kauserud H."/>
        </authorList>
    </citation>
    <scope>NUCLEOTIDE SEQUENCE</scope>
    <source>
        <strain evidence="2">CBHHK067</strain>
    </source>
</reference>
<evidence type="ECO:0000313" key="2">
    <source>
        <dbReference type="EMBL" id="KAJ7609303.1"/>
    </source>
</evidence>